<dbReference type="InterPro" id="IPR025272">
    <property type="entry name" value="SocA_Panacea"/>
</dbReference>
<name>A0ABY8RF24_9FLAO</name>
<sequence length="331" mass="38408">MKSPFTGKEMKLTKEKRTVSFRKQKIEYTNLSYFCEQSNESFVSTELEELNIKQIHNKYRELNNIPFPEEIKKLRQHYGLAAAKMSELFGFGPNQYALYEGGDMPSISNAKSISLALDPLVFKKMIEENRVIIKEKEFKSIVSKITTVMMDECDFFIEDYLLGDHNPTAFTGYKTPSFEKLSNMTVFFAEHLKPHKTTLNKLLFYADFGHYKNHASSITGCRYAAIPYGPVPDKFNSLFDKMRSDCFINVEYKEYPNGSLGEKFVPNSKFVFNESLFEKTELDVMEKVKDDFKGKSSKAVVEISHRETAWLENQEDRSLINYEHAFDLNLL</sequence>
<organism evidence="2 3">
    <name type="scientific">Chryseobacterium gotjawalense</name>
    <dbReference type="NCBI Taxonomy" id="3042315"/>
    <lineage>
        <taxon>Bacteria</taxon>
        <taxon>Pseudomonadati</taxon>
        <taxon>Bacteroidota</taxon>
        <taxon>Flavobacteriia</taxon>
        <taxon>Flavobacteriales</taxon>
        <taxon>Weeksellaceae</taxon>
        <taxon>Chryseobacterium group</taxon>
        <taxon>Chryseobacterium</taxon>
    </lineage>
</organism>
<dbReference type="Gene3D" id="1.10.260.40">
    <property type="entry name" value="lambda repressor-like DNA-binding domains"/>
    <property type="match status" value="1"/>
</dbReference>
<evidence type="ECO:0000259" key="1">
    <source>
        <dbReference type="Pfam" id="PF13274"/>
    </source>
</evidence>
<gene>
    <name evidence="2" type="ORF">QGN23_00550</name>
</gene>
<evidence type="ECO:0000313" key="3">
    <source>
        <dbReference type="Proteomes" id="UP001241656"/>
    </source>
</evidence>
<dbReference type="RefSeq" id="WP_282905110.1">
    <property type="nucleotide sequence ID" value="NZ_CP124855.1"/>
</dbReference>
<feature type="domain" description="Antitoxin SocA-like Panacea" evidence="1">
    <location>
        <begin position="199"/>
        <end position="310"/>
    </location>
</feature>
<proteinExistence type="predicted"/>
<dbReference type="InterPro" id="IPR010982">
    <property type="entry name" value="Lambda_DNA-bd_dom_sf"/>
</dbReference>
<protein>
    <submittedName>
        <fullName evidence="2">DUF4065 domain-containing protein</fullName>
    </submittedName>
</protein>
<accession>A0ABY8RF24</accession>
<dbReference type="Proteomes" id="UP001241656">
    <property type="component" value="Chromosome"/>
</dbReference>
<keyword evidence="3" id="KW-1185">Reference proteome</keyword>
<dbReference type="CDD" id="cd00093">
    <property type="entry name" value="HTH_XRE"/>
    <property type="match status" value="1"/>
</dbReference>
<dbReference type="Pfam" id="PF13274">
    <property type="entry name" value="SocA_Panacea"/>
    <property type="match status" value="1"/>
</dbReference>
<dbReference type="InterPro" id="IPR001387">
    <property type="entry name" value="Cro/C1-type_HTH"/>
</dbReference>
<evidence type="ECO:0000313" key="2">
    <source>
        <dbReference type="EMBL" id="WHF51783.1"/>
    </source>
</evidence>
<reference evidence="2 3" key="1">
    <citation type="submission" date="2023-05" db="EMBL/GenBank/DDBJ databases">
        <title>Genomic insight into Chryseobacterium sp. wdc7 isolated forest soil (Gotjawal).</title>
        <authorList>
            <person name="Park S.-J."/>
        </authorList>
    </citation>
    <scope>NUCLEOTIDE SEQUENCE [LARGE SCALE GENOMIC DNA]</scope>
    <source>
        <strain evidence="3">wdc7</strain>
    </source>
</reference>
<dbReference type="EMBL" id="CP124855">
    <property type="protein sequence ID" value="WHF51783.1"/>
    <property type="molecule type" value="Genomic_DNA"/>
</dbReference>